<dbReference type="InterPro" id="IPR036282">
    <property type="entry name" value="Glutathione-S-Trfase_C_sf"/>
</dbReference>
<dbReference type="SFLD" id="SFLDG01148">
    <property type="entry name" value="Xi_(cytGST)"/>
    <property type="match status" value="1"/>
</dbReference>
<dbReference type="EMBL" id="JACHJS010000001">
    <property type="protein sequence ID" value="MBB4967302.1"/>
    <property type="molecule type" value="Genomic_DNA"/>
</dbReference>
<dbReference type="InterPro" id="IPR016639">
    <property type="entry name" value="GST_Omega/GSH"/>
</dbReference>
<dbReference type="InterPro" id="IPR010987">
    <property type="entry name" value="Glutathione-S-Trfase_C-like"/>
</dbReference>
<evidence type="ECO:0000313" key="6">
    <source>
        <dbReference type="EMBL" id="MBB4967302.1"/>
    </source>
</evidence>
<dbReference type="PIRSF" id="PIRSF015753">
    <property type="entry name" value="GST"/>
    <property type="match status" value="1"/>
</dbReference>
<dbReference type="PROSITE" id="PS50405">
    <property type="entry name" value="GST_CTER"/>
    <property type="match status" value="1"/>
</dbReference>
<protein>
    <submittedName>
        <fullName evidence="6">Putative glutathione S-transferase</fullName>
    </submittedName>
</protein>
<reference evidence="6 7" key="1">
    <citation type="submission" date="2020-08" db="EMBL/GenBank/DDBJ databases">
        <title>Sequencing the genomes of 1000 actinobacteria strains.</title>
        <authorList>
            <person name="Klenk H.-P."/>
        </authorList>
    </citation>
    <scope>NUCLEOTIDE SEQUENCE [LARGE SCALE GENOMIC DNA]</scope>
    <source>
        <strain evidence="6 7">DSM 45084</strain>
    </source>
</reference>
<evidence type="ECO:0000256" key="1">
    <source>
        <dbReference type="PIRSR" id="PIRSR015753-1"/>
    </source>
</evidence>
<organism evidence="6 7">
    <name type="scientific">Saccharothrix violaceirubra</name>
    <dbReference type="NCBI Taxonomy" id="413306"/>
    <lineage>
        <taxon>Bacteria</taxon>
        <taxon>Bacillati</taxon>
        <taxon>Actinomycetota</taxon>
        <taxon>Actinomycetes</taxon>
        <taxon>Pseudonocardiales</taxon>
        <taxon>Pseudonocardiaceae</taxon>
        <taxon>Saccharothrix</taxon>
    </lineage>
</organism>
<dbReference type="AlphaFoldDB" id="A0A7W7T775"/>
<feature type="active site" description="Nucleophile" evidence="1">
    <location>
        <position position="53"/>
    </location>
</feature>
<accession>A0A7W7T775</accession>
<feature type="site" description="Lowers pKa of active site Cys" evidence="3">
    <location>
        <position position="242"/>
    </location>
</feature>
<dbReference type="InterPro" id="IPR036249">
    <property type="entry name" value="Thioredoxin-like_sf"/>
</dbReference>
<dbReference type="SFLD" id="SFLDG01206">
    <property type="entry name" value="Xi.1"/>
    <property type="match status" value="1"/>
</dbReference>
<evidence type="ECO:0000256" key="3">
    <source>
        <dbReference type="PIRSR" id="PIRSR015753-3"/>
    </source>
</evidence>
<evidence type="ECO:0000313" key="7">
    <source>
        <dbReference type="Proteomes" id="UP000542674"/>
    </source>
</evidence>
<proteinExistence type="predicted"/>
<feature type="region of interest" description="Disordered" evidence="4">
    <location>
        <begin position="1"/>
        <end position="31"/>
    </location>
</feature>
<dbReference type="GO" id="GO:0005737">
    <property type="term" value="C:cytoplasm"/>
    <property type="evidence" value="ECO:0007669"/>
    <property type="project" value="TreeGrafter"/>
</dbReference>
<dbReference type="Pfam" id="PF13410">
    <property type="entry name" value="GST_C_2"/>
    <property type="match status" value="1"/>
</dbReference>
<dbReference type="CDD" id="cd03190">
    <property type="entry name" value="GST_C_Omega_like"/>
    <property type="match status" value="1"/>
</dbReference>
<feature type="domain" description="GST C-terminal" evidence="5">
    <location>
        <begin position="161"/>
        <end position="285"/>
    </location>
</feature>
<dbReference type="RefSeq" id="WP_184671904.1">
    <property type="nucleotide sequence ID" value="NZ_BAABAI010000009.1"/>
</dbReference>
<dbReference type="PANTHER" id="PTHR32419">
    <property type="entry name" value="GLUTATHIONYL-HYDROQUINONE REDUCTASE"/>
    <property type="match status" value="1"/>
</dbReference>
<dbReference type="GO" id="GO:0004364">
    <property type="term" value="F:glutathione transferase activity"/>
    <property type="evidence" value="ECO:0007669"/>
    <property type="project" value="InterPro"/>
</dbReference>
<sequence>MTAASPVDFETHGPYAPKPKPGATARPGPAFPHRIAADRVEPGRYHLYAATPCPFCQRSLIVRALKGLEDAVTVTMLDPMRDGRGWAFREGPGHGLDEVNGFALLSDAYKATDPEFDGHWSAPVLWDRHEGRIATNDFRTLDVDLATAFDGVAKNEIDLYPENLRADIDELNDFLYERVHNGPYRCGFAPTQEAHEKEVRALFEALAVVEERLGAHRYLFGDRITLSDIRLWVTLARFDSVYVTHFKANLRRLVDHPNLWRYARDLYRRPEFRSTTDFGQTKRHYFLTHPWINPSGLVPVGPEVDWDEPVR</sequence>
<dbReference type="SFLD" id="SFLDS00019">
    <property type="entry name" value="Glutathione_Transferase_(cytos"/>
    <property type="match status" value="1"/>
</dbReference>
<keyword evidence="6" id="KW-0808">Transferase</keyword>
<feature type="site" description="Lowers pKa of active site Cys" evidence="3">
    <location>
        <position position="285"/>
    </location>
</feature>
<dbReference type="SUPFAM" id="SSF52833">
    <property type="entry name" value="Thioredoxin-like"/>
    <property type="match status" value="1"/>
</dbReference>
<keyword evidence="7" id="KW-1185">Reference proteome</keyword>
<gene>
    <name evidence="6" type="ORF">F4559_004661</name>
</gene>
<dbReference type="PANTHER" id="PTHR32419:SF6">
    <property type="entry name" value="GLUTATHIONE S-TRANSFERASE OMEGA-LIKE 1-RELATED"/>
    <property type="match status" value="1"/>
</dbReference>
<name>A0A7W7T775_9PSEU</name>
<feature type="active site" description="Proton donor/acceptor" evidence="1">
    <location>
        <position position="184"/>
    </location>
</feature>
<evidence type="ECO:0000256" key="4">
    <source>
        <dbReference type="SAM" id="MobiDB-lite"/>
    </source>
</evidence>
<evidence type="ECO:0000259" key="5">
    <source>
        <dbReference type="PROSITE" id="PS50405"/>
    </source>
</evidence>
<dbReference type="InterPro" id="IPR047047">
    <property type="entry name" value="GST_Omega-like_C"/>
</dbReference>
<dbReference type="Gene3D" id="1.20.1050.10">
    <property type="match status" value="1"/>
</dbReference>
<comment type="caution">
    <text evidence="6">The sequence shown here is derived from an EMBL/GenBank/DDBJ whole genome shotgun (WGS) entry which is preliminary data.</text>
</comment>
<dbReference type="Gene3D" id="3.40.30.10">
    <property type="entry name" value="Glutaredoxin"/>
    <property type="match status" value="1"/>
</dbReference>
<dbReference type="SUPFAM" id="SSF47616">
    <property type="entry name" value="GST C-terminal domain-like"/>
    <property type="match status" value="1"/>
</dbReference>
<dbReference type="Proteomes" id="UP000542674">
    <property type="component" value="Unassembled WGS sequence"/>
</dbReference>
<evidence type="ECO:0000256" key="2">
    <source>
        <dbReference type="PIRSR" id="PIRSR015753-2"/>
    </source>
</evidence>
<dbReference type="InterPro" id="IPR040079">
    <property type="entry name" value="Glutathione_S-Trfase"/>
</dbReference>
<feature type="binding site" evidence="2">
    <location>
        <position position="86"/>
    </location>
    <ligand>
        <name>glutathione</name>
        <dbReference type="ChEBI" id="CHEBI:57925"/>
    </ligand>
</feature>